<organism evidence="3 4">
    <name type="scientific">Peptoniphilus koenoeneniae</name>
    <dbReference type="NCBI Taxonomy" id="507751"/>
    <lineage>
        <taxon>Bacteria</taxon>
        <taxon>Bacillati</taxon>
        <taxon>Bacillota</taxon>
        <taxon>Tissierellia</taxon>
        <taxon>Tissierellales</taxon>
        <taxon>Peptoniphilaceae</taxon>
        <taxon>Peptoniphilus</taxon>
    </lineage>
</organism>
<reference evidence="3 4" key="1">
    <citation type="submission" date="2023-07" db="EMBL/GenBank/DDBJ databases">
        <title>Genomic Encyclopedia of Type Strains, Phase IV (KMG-IV): sequencing the most valuable type-strain genomes for metagenomic binning, comparative biology and taxonomic classification.</title>
        <authorList>
            <person name="Goeker M."/>
        </authorList>
    </citation>
    <scope>NUCLEOTIDE SEQUENCE [LARGE SCALE GENOMIC DNA]</scope>
    <source>
        <strain evidence="3 4">DSM 22616</strain>
    </source>
</reference>
<keyword evidence="4" id="KW-1185">Reference proteome</keyword>
<proteinExistence type="inferred from homology"/>
<evidence type="ECO:0000313" key="4">
    <source>
        <dbReference type="Proteomes" id="UP001236559"/>
    </source>
</evidence>
<dbReference type="PANTHER" id="PTHR30501">
    <property type="entry name" value="UPF0597 PROTEIN YHAM"/>
    <property type="match status" value="1"/>
</dbReference>
<sequence>MDILEELIEIVKGDSQRALGCTEPVAVGYCANVCGSLIDDKDKIKNVEVIVSKNIYKNGKSVYIPVVQEKGLMLAASLGIFADKVEDGFMVFSKINKEIIDKAEKFIEEGKITLREDNTPNDVYVETIIETDKDKGTVIICGGHTKLQKVIKNGKVLYEQSNEKSEKENSFNLKDLSFQKLREIVENAPEGTFDFTLEGIEINKKAAIAGLDKENSLGSTLKRLRDENILPKNFITEARIMTAAAADMRMSGQNYEIMTSGGSGNQGIGVILPIEIVANYEDVSKDKLAKALFFGHILNRYVKEYSGKLSGMCGCAIGAAVGATCSIAWLLGGTDEMIAGAATNVYANLTGMVCDGAKESCSMKLSTSAEEAIISAYLAVNGMISDKSTGVVGKTIEETISNIGKLSRTAFKNVDDVMLEIIKAN</sequence>
<dbReference type="HAMAP" id="MF_01845">
    <property type="entry name" value="UPF0597"/>
    <property type="match status" value="1"/>
</dbReference>
<evidence type="ECO:0000256" key="1">
    <source>
        <dbReference type="HAMAP-Rule" id="MF_01845"/>
    </source>
</evidence>
<gene>
    <name evidence="3" type="ORF">J2S72_000382</name>
</gene>
<dbReference type="RefSeq" id="WP_023055211.1">
    <property type="nucleotide sequence ID" value="NZ_JAUSTN010000002.1"/>
</dbReference>
<evidence type="ECO:0000259" key="2">
    <source>
        <dbReference type="Pfam" id="PF03313"/>
    </source>
</evidence>
<dbReference type="Proteomes" id="UP001236559">
    <property type="component" value="Unassembled WGS sequence"/>
</dbReference>
<comment type="similarity">
    <text evidence="1">Belongs to the UPF0597 family.</text>
</comment>
<dbReference type="InterPro" id="IPR021144">
    <property type="entry name" value="UPF0597"/>
</dbReference>
<dbReference type="EMBL" id="JAUSTN010000002">
    <property type="protein sequence ID" value="MDQ0274374.1"/>
    <property type="molecule type" value="Genomic_DNA"/>
</dbReference>
<name>A0ABU0ASX6_9FIRM</name>
<protein>
    <recommendedName>
        <fullName evidence="1">UPF0597 protein J2S72_000382</fullName>
    </recommendedName>
</protein>
<comment type="caution">
    <text evidence="3">The sequence shown here is derived from an EMBL/GenBank/DDBJ whole genome shotgun (WGS) entry which is preliminary data.</text>
</comment>
<accession>A0ABU0ASX6</accession>
<dbReference type="InterPro" id="IPR005130">
    <property type="entry name" value="Ser_deHydtase-like_asu"/>
</dbReference>
<dbReference type="PIRSF" id="PIRSF006054">
    <property type="entry name" value="UCP006054"/>
    <property type="match status" value="1"/>
</dbReference>
<dbReference type="Pfam" id="PF03313">
    <property type="entry name" value="SDH_alpha"/>
    <property type="match status" value="1"/>
</dbReference>
<dbReference type="PANTHER" id="PTHR30501:SF2">
    <property type="entry name" value="UPF0597 PROTEIN YHAM"/>
    <property type="match status" value="1"/>
</dbReference>
<feature type="domain" description="Serine dehydratase-like alpha subunit" evidence="2">
    <location>
        <begin position="182"/>
        <end position="419"/>
    </location>
</feature>
<evidence type="ECO:0000313" key="3">
    <source>
        <dbReference type="EMBL" id="MDQ0274374.1"/>
    </source>
</evidence>